<evidence type="ECO:0000313" key="1">
    <source>
        <dbReference type="EMBL" id="GAA4681688.1"/>
    </source>
</evidence>
<sequence length="96" mass="10169">MNTSLSLITIEGTVTTAPSLTSGNLVEFVVVDDLGTQFSVRIPRTELGAHVAPGARVVAAGAEGWVIPGRAWRDEPSRTILQAHDVQLRRSAYAAA</sequence>
<dbReference type="EMBL" id="BAABLM010000006">
    <property type="protein sequence ID" value="GAA4681688.1"/>
    <property type="molecule type" value="Genomic_DNA"/>
</dbReference>
<dbReference type="Proteomes" id="UP001501295">
    <property type="component" value="Unassembled WGS sequence"/>
</dbReference>
<gene>
    <name evidence="1" type="ORF">GCM10025780_28830</name>
</gene>
<comment type="caution">
    <text evidence="1">The sequence shown here is derived from an EMBL/GenBank/DDBJ whole genome shotgun (WGS) entry which is preliminary data.</text>
</comment>
<accession>A0ABP8W5R6</accession>
<reference evidence="2" key="1">
    <citation type="journal article" date="2019" name="Int. J. Syst. Evol. Microbiol.">
        <title>The Global Catalogue of Microorganisms (GCM) 10K type strain sequencing project: providing services to taxonomists for standard genome sequencing and annotation.</title>
        <authorList>
            <consortium name="The Broad Institute Genomics Platform"/>
            <consortium name="The Broad Institute Genome Sequencing Center for Infectious Disease"/>
            <person name="Wu L."/>
            <person name="Ma J."/>
        </authorList>
    </citation>
    <scope>NUCLEOTIDE SEQUENCE [LARGE SCALE GENOMIC DNA]</scope>
    <source>
        <strain evidence="2">JCM 18956</strain>
    </source>
</reference>
<name>A0ABP8W5R6_9MICO</name>
<proteinExistence type="predicted"/>
<keyword evidence="2" id="KW-1185">Reference proteome</keyword>
<evidence type="ECO:0000313" key="2">
    <source>
        <dbReference type="Proteomes" id="UP001501295"/>
    </source>
</evidence>
<protein>
    <submittedName>
        <fullName evidence="1">Uncharacterized protein</fullName>
    </submittedName>
</protein>
<dbReference type="RefSeq" id="WP_345376623.1">
    <property type="nucleotide sequence ID" value="NZ_BAABLM010000006.1"/>
</dbReference>
<organism evidence="1 2">
    <name type="scientific">Frondihabitans cladoniiphilus</name>
    <dbReference type="NCBI Taxonomy" id="715785"/>
    <lineage>
        <taxon>Bacteria</taxon>
        <taxon>Bacillati</taxon>
        <taxon>Actinomycetota</taxon>
        <taxon>Actinomycetes</taxon>
        <taxon>Micrococcales</taxon>
        <taxon>Microbacteriaceae</taxon>
        <taxon>Frondihabitans</taxon>
    </lineage>
</organism>